<dbReference type="CDD" id="cd00325">
    <property type="entry name" value="chitinase_GH19"/>
    <property type="match status" value="1"/>
</dbReference>
<evidence type="ECO:0000256" key="1">
    <source>
        <dbReference type="ARBA" id="ARBA00009373"/>
    </source>
</evidence>
<feature type="disulfide bond" evidence="6">
    <location>
        <begin position="111"/>
        <end position="173"/>
    </location>
</feature>
<dbReference type="InterPro" id="IPR001002">
    <property type="entry name" value="Chitin-bd_1"/>
</dbReference>
<dbReference type="Gene3D" id="3.30.60.10">
    <property type="entry name" value="Endochitinase-like"/>
    <property type="match status" value="1"/>
</dbReference>
<dbReference type="PIRSF" id="PIRSF001060">
    <property type="entry name" value="Endochitinase"/>
    <property type="match status" value="1"/>
</dbReference>
<dbReference type="CDD" id="cd06921">
    <property type="entry name" value="ChtBD1_GH19_hevein"/>
    <property type="match status" value="1"/>
</dbReference>
<keyword evidence="2 7" id="KW-0147">Chitin-binding</keyword>
<dbReference type="Gene3D" id="3.30.20.10">
    <property type="entry name" value="Endochitinase, domain 2"/>
    <property type="match status" value="1"/>
</dbReference>
<dbReference type="GO" id="GO:0016998">
    <property type="term" value="P:cell wall macromolecule catabolic process"/>
    <property type="evidence" value="ECO:0007669"/>
    <property type="project" value="InterPro"/>
</dbReference>
<feature type="disulfide bond" evidence="6 7">
    <location>
        <begin position="31"/>
        <end position="43"/>
    </location>
</feature>
<accession>A0AAW1NG52</accession>
<dbReference type="SUPFAM" id="SSF53955">
    <property type="entry name" value="Lysozyme-like"/>
    <property type="match status" value="1"/>
</dbReference>
<feature type="disulfide bond" evidence="6">
    <location>
        <begin position="185"/>
        <end position="193"/>
    </location>
</feature>
<evidence type="ECO:0000256" key="5">
    <source>
        <dbReference type="PIRSR" id="PIRSR001060-1"/>
    </source>
</evidence>
<dbReference type="GO" id="GO:0006032">
    <property type="term" value="P:chitin catabolic process"/>
    <property type="evidence" value="ECO:0007669"/>
    <property type="project" value="InterPro"/>
</dbReference>
<feature type="disulfide bond" evidence="6 7">
    <location>
        <begin position="54"/>
        <end position="58"/>
    </location>
</feature>
<dbReference type="EMBL" id="JBDFQZ010000001">
    <property type="protein sequence ID" value="KAK9755628.1"/>
    <property type="molecule type" value="Genomic_DNA"/>
</dbReference>
<dbReference type="GO" id="GO:0004568">
    <property type="term" value="F:chitinase activity"/>
    <property type="evidence" value="ECO:0007669"/>
    <property type="project" value="InterPro"/>
</dbReference>
<evidence type="ECO:0000256" key="2">
    <source>
        <dbReference type="ARBA" id="ARBA00022669"/>
    </source>
</evidence>
<dbReference type="FunFam" id="3.30.60.10:FF:000001">
    <property type="entry name" value="Basic endochitinase"/>
    <property type="match status" value="1"/>
</dbReference>
<dbReference type="PROSITE" id="PS50941">
    <property type="entry name" value="CHIT_BIND_I_2"/>
    <property type="match status" value="1"/>
</dbReference>
<evidence type="ECO:0000256" key="9">
    <source>
        <dbReference type="SAM" id="SignalP"/>
    </source>
</evidence>
<dbReference type="Pfam" id="PF00182">
    <property type="entry name" value="Glyco_hydro_19"/>
    <property type="match status" value="1"/>
</dbReference>
<evidence type="ECO:0000256" key="7">
    <source>
        <dbReference type="PROSITE-ProRule" id="PRU00261"/>
    </source>
</evidence>
<keyword evidence="9" id="KW-0732">Signal</keyword>
<dbReference type="PANTHER" id="PTHR22595:SF79">
    <property type="entry name" value="CHITINASE 12"/>
    <property type="match status" value="1"/>
</dbReference>
<feature type="disulfide bond" evidence="6">
    <location>
        <begin position="292"/>
        <end position="325"/>
    </location>
</feature>
<name>A0AAW1NG52_SAPOF</name>
<dbReference type="InterPro" id="IPR000726">
    <property type="entry name" value="Glyco_hydro_19_cat"/>
</dbReference>
<feature type="disulfide bond" evidence="6 7">
    <location>
        <begin position="22"/>
        <end position="37"/>
    </location>
</feature>
<comment type="similarity">
    <text evidence="1">Belongs to the glycosyl hydrolase 19 family. Chitinase class I subfamily.</text>
</comment>
<evidence type="ECO:0000256" key="3">
    <source>
        <dbReference type="ARBA" id="ARBA00022821"/>
    </source>
</evidence>
<dbReference type="AlphaFoldDB" id="A0AAW1NG52"/>
<evidence type="ECO:0000313" key="11">
    <source>
        <dbReference type="EMBL" id="KAK9755628.1"/>
    </source>
</evidence>
<keyword evidence="4 6" id="KW-1015">Disulfide bond</keyword>
<evidence type="ECO:0000256" key="8">
    <source>
        <dbReference type="SAM" id="MobiDB-lite"/>
    </source>
</evidence>
<evidence type="ECO:0000256" key="6">
    <source>
        <dbReference type="PIRSR" id="PIRSR001060-2"/>
    </source>
</evidence>
<keyword evidence="3" id="KW-0611">Plant defense</keyword>
<evidence type="ECO:0000259" key="10">
    <source>
        <dbReference type="PROSITE" id="PS50941"/>
    </source>
</evidence>
<feature type="region of interest" description="Disordered" evidence="8">
    <location>
        <begin position="61"/>
        <end position="88"/>
    </location>
</feature>
<keyword evidence="12" id="KW-1185">Reference proteome</keyword>
<organism evidence="11 12">
    <name type="scientific">Saponaria officinalis</name>
    <name type="common">Common soapwort</name>
    <name type="synonym">Lychnis saponaria</name>
    <dbReference type="NCBI Taxonomy" id="3572"/>
    <lineage>
        <taxon>Eukaryota</taxon>
        <taxon>Viridiplantae</taxon>
        <taxon>Streptophyta</taxon>
        <taxon>Embryophyta</taxon>
        <taxon>Tracheophyta</taxon>
        <taxon>Spermatophyta</taxon>
        <taxon>Magnoliopsida</taxon>
        <taxon>eudicotyledons</taxon>
        <taxon>Gunneridae</taxon>
        <taxon>Pentapetalae</taxon>
        <taxon>Caryophyllales</taxon>
        <taxon>Caryophyllaceae</taxon>
        <taxon>Caryophylleae</taxon>
        <taxon>Saponaria</taxon>
    </lineage>
</organism>
<dbReference type="InterPro" id="IPR036861">
    <property type="entry name" value="Endochitinase-like_sf"/>
</dbReference>
<dbReference type="PANTHER" id="PTHR22595">
    <property type="entry name" value="CHITINASE-RELATED"/>
    <property type="match status" value="1"/>
</dbReference>
<feature type="disulfide bond" evidence="6 7">
    <location>
        <begin position="36"/>
        <end position="50"/>
    </location>
</feature>
<feature type="chain" id="PRO_5043553488" description="Chitin-binding type-1 domain-containing protein" evidence="9">
    <location>
        <begin position="20"/>
        <end position="340"/>
    </location>
</feature>
<dbReference type="Gene3D" id="1.10.530.10">
    <property type="match status" value="1"/>
</dbReference>
<proteinExistence type="inferred from homology"/>
<evidence type="ECO:0000256" key="4">
    <source>
        <dbReference type="ARBA" id="ARBA00023157"/>
    </source>
</evidence>
<dbReference type="PROSITE" id="PS00773">
    <property type="entry name" value="CHITINASE_19_1"/>
    <property type="match status" value="1"/>
</dbReference>
<dbReference type="FunFam" id="3.30.20.10:FF:000001">
    <property type="entry name" value="Endochitinase (Chitinase)"/>
    <property type="match status" value="1"/>
</dbReference>
<feature type="signal peptide" evidence="9">
    <location>
        <begin position="1"/>
        <end position="19"/>
    </location>
</feature>
<dbReference type="Pfam" id="PF00187">
    <property type="entry name" value="Chitin_bind_1"/>
    <property type="match status" value="1"/>
</dbReference>
<dbReference type="GO" id="GO:0050832">
    <property type="term" value="P:defense response to fungus"/>
    <property type="evidence" value="ECO:0007669"/>
    <property type="project" value="UniProtKB-ARBA"/>
</dbReference>
<dbReference type="GO" id="GO:0008061">
    <property type="term" value="F:chitin binding"/>
    <property type="evidence" value="ECO:0007669"/>
    <property type="project" value="UniProtKB-UniRule"/>
</dbReference>
<protein>
    <recommendedName>
        <fullName evidence="10">Chitin-binding type-1 domain-containing protein</fullName>
    </recommendedName>
</protein>
<dbReference type="PROSITE" id="PS00774">
    <property type="entry name" value="CHITINASE_19_2"/>
    <property type="match status" value="1"/>
</dbReference>
<feature type="domain" description="Chitin-binding type-1" evidence="10">
    <location>
        <begin position="19"/>
        <end position="60"/>
    </location>
</feature>
<dbReference type="SMART" id="SM00270">
    <property type="entry name" value="ChtBD1"/>
    <property type="match status" value="1"/>
</dbReference>
<sequence>MKTILVLFIFVSILCRSQAQQCGSQAGGALCPGGHCCSRWGFCGDTAEHCGEGCQSQCVTPSPPPPASPPPPPSPPTPPPPPCPEAEGELTDVINEELFNEMLLNRNDGACPARGFYTFDAFIAAARYFPCFGTVGNEETRKREVAAFLAQTSHETTGGWPTAPDGPYAWGYCFKAEVGATNPYCEPSTQWPCVPGKKYYGRGPMQLSYNYNYGPAGVALGLDLLSNPDLVETDAIVSFKAGLWFWMTPQSPKPACHTVMIGKWVPTPSDIAGNRVPGYGVLTNIINGGLECNIPAPDPRVEDRIGFYKRYCDIFGISHGENLDCYNQRPFNWGSPWSIV</sequence>
<feature type="active site" description="Proton donor" evidence="5">
    <location>
        <position position="155"/>
    </location>
</feature>
<gene>
    <name evidence="11" type="ORF">RND81_01G039300</name>
</gene>
<evidence type="ECO:0000313" key="12">
    <source>
        <dbReference type="Proteomes" id="UP001443914"/>
    </source>
</evidence>
<reference evidence="11" key="1">
    <citation type="submission" date="2024-03" db="EMBL/GenBank/DDBJ databases">
        <title>WGS assembly of Saponaria officinalis var. Norfolk2.</title>
        <authorList>
            <person name="Jenkins J."/>
            <person name="Shu S."/>
            <person name="Grimwood J."/>
            <person name="Barry K."/>
            <person name="Goodstein D."/>
            <person name="Schmutz J."/>
            <person name="Leebens-Mack J."/>
            <person name="Osbourn A."/>
        </authorList>
    </citation>
    <scope>NUCLEOTIDE SEQUENCE [LARGE SCALE GENOMIC DNA]</scope>
    <source>
        <strain evidence="11">JIC</strain>
    </source>
</reference>
<dbReference type="GO" id="GO:0005975">
    <property type="term" value="P:carbohydrate metabolic process"/>
    <property type="evidence" value="ECO:0007669"/>
    <property type="project" value="InterPro"/>
</dbReference>
<dbReference type="GO" id="GO:0045840">
    <property type="term" value="P:positive regulation of mitotic nuclear division"/>
    <property type="evidence" value="ECO:0007669"/>
    <property type="project" value="UniProtKB-ARBA"/>
</dbReference>
<dbReference type="Proteomes" id="UP001443914">
    <property type="component" value="Unassembled WGS sequence"/>
</dbReference>
<dbReference type="SUPFAM" id="SSF57016">
    <property type="entry name" value="Plant lectins/antimicrobial peptides"/>
    <property type="match status" value="1"/>
</dbReference>
<dbReference type="InterPro" id="IPR023346">
    <property type="entry name" value="Lysozyme-like_dom_sf"/>
</dbReference>
<feature type="compositionally biased region" description="Pro residues" evidence="8">
    <location>
        <begin position="61"/>
        <end position="84"/>
    </location>
</feature>
<dbReference type="InterPro" id="IPR016283">
    <property type="entry name" value="Glyco_hydro_19"/>
</dbReference>
<comment type="caution">
    <text evidence="11">The sequence shown here is derived from an EMBL/GenBank/DDBJ whole genome shotgun (WGS) entry which is preliminary data.</text>
</comment>